<proteinExistence type="predicted"/>
<dbReference type="Proteomes" id="UP000601435">
    <property type="component" value="Unassembled WGS sequence"/>
</dbReference>
<evidence type="ECO:0000313" key="2">
    <source>
        <dbReference type="Proteomes" id="UP000601435"/>
    </source>
</evidence>
<organism evidence="1 2">
    <name type="scientific">Symbiodinium necroappetens</name>
    <dbReference type="NCBI Taxonomy" id="1628268"/>
    <lineage>
        <taxon>Eukaryota</taxon>
        <taxon>Sar</taxon>
        <taxon>Alveolata</taxon>
        <taxon>Dinophyceae</taxon>
        <taxon>Suessiales</taxon>
        <taxon>Symbiodiniaceae</taxon>
        <taxon>Symbiodinium</taxon>
    </lineage>
</organism>
<comment type="caution">
    <text evidence="1">The sequence shown here is derived from an EMBL/GenBank/DDBJ whole genome shotgun (WGS) entry which is preliminary data.</text>
</comment>
<gene>
    <name evidence="1" type="ORF">SNEC2469_LOCUS34370</name>
</gene>
<sequence>MPGFTSDWQTVWALEVQPSVGWNHRTFDPPLHFERLRLLGPQGLGAGGCRVREISMRGHVIVKPPMGCPVEVTVSNAAPAVAVADEAPLEHLVLDAKAVGAGQLQLSPRGSISFWLTVAAAVTDSPQFQIEAAVLPDEHWPLQSVTLQINSSMLSDMPSVPDLSDEMTFLSDGEAAMTWSSVASLALPSGLWKVEILSPAPVPLQLGRLRSLTPGVQLLPA</sequence>
<dbReference type="EMBL" id="CAJNJA010094664">
    <property type="protein sequence ID" value="CAE7941686.1"/>
    <property type="molecule type" value="Genomic_DNA"/>
</dbReference>
<protein>
    <submittedName>
        <fullName evidence="1">Uncharacterized protein</fullName>
    </submittedName>
</protein>
<dbReference type="AlphaFoldDB" id="A0A813CC87"/>
<evidence type="ECO:0000313" key="1">
    <source>
        <dbReference type="EMBL" id="CAE7941686.1"/>
    </source>
</evidence>
<dbReference type="OrthoDB" id="125363at2759"/>
<feature type="non-terminal residue" evidence="1">
    <location>
        <position position="221"/>
    </location>
</feature>
<keyword evidence="2" id="KW-1185">Reference proteome</keyword>
<accession>A0A813CC87</accession>
<reference evidence="1" key="1">
    <citation type="submission" date="2021-02" db="EMBL/GenBank/DDBJ databases">
        <authorList>
            <person name="Dougan E. K."/>
            <person name="Rhodes N."/>
            <person name="Thang M."/>
            <person name="Chan C."/>
        </authorList>
    </citation>
    <scope>NUCLEOTIDE SEQUENCE</scope>
</reference>
<name>A0A813CC87_9DINO</name>